<comment type="caution">
    <text evidence="2">The sequence shown here is derived from an EMBL/GenBank/DDBJ whole genome shotgun (WGS) entry which is preliminary data.</text>
</comment>
<accession>A0AA40FYA6</accession>
<evidence type="ECO:0000313" key="2">
    <source>
        <dbReference type="EMBL" id="KAK1127429.1"/>
    </source>
</evidence>
<reference evidence="2" key="1">
    <citation type="submission" date="2021-10" db="EMBL/GenBank/DDBJ databases">
        <title>Melipona bicolor Genome sequencing and assembly.</title>
        <authorList>
            <person name="Araujo N.S."/>
            <person name="Arias M.C."/>
        </authorList>
    </citation>
    <scope>NUCLEOTIDE SEQUENCE</scope>
    <source>
        <strain evidence="2">USP_2M_L1-L4_2017</strain>
        <tissue evidence="2">Whole body</tissue>
    </source>
</reference>
<dbReference type="AlphaFoldDB" id="A0AA40FYA6"/>
<dbReference type="EMBL" id="JAHYIQ010000012">
    <property type="protein sequence ID" value="KAK1127429.1"/>
    <property type="molecule type" value="Genomic_DNA"/>
</dbReference>
<dbReference type="Proteomes" id="UP001177670">
    <property type="component" value="Unassembled WGS sequence"/>
</dbReference>
<evidence type="ECO:0000256" key="1">
    <source>
        <dbReference type="SAM" id="MobiDB-lite"/>
    </source>
</evidence>
<keyword evidence="3" id="KW-1185">Reference proteome</keyword>
<sequence length="133" mass="14710">MSSQFPWDNVDTSAPSSGGTQLEISPLCPPRSALCLPALENWTTGTRVVSLLDLTGTGYSATLKRKSRRTHSGERPEDCVPIGLRLFRRIQFVDQLCSDSIIPDLSIAMVDKDTWIFIGKEGSMTMNVLESYQ</sequence>
<gene>
    <name evidence="2" type="ORF">K0M31_003967</name>
</gene>
<organism evidence="2 3">
    <name type="scientific">Melipona bicolor</name>
    <dbReference type="NCBI Taxonomy" id="60889"/>
    <lineage>
        <taxon>Eukaryota</taxon>
        <taxon>Metazoa</taxon>
        <taxon>Ecdysozoa</taxon>
        <taxon>Arthropoda</taxon>
        <taxon>Hexapoda</taxon>
        <taxon>Insecta</taxon>
        <taxon>Pterygota</taxon>
        <taxon>Neoptera</taxon>
        <taxon>Endopterygota</taxon>
        <taxon>Hymenoptera</taxon>
        <taxon>Apocrita</taxon>
        <taxon>Aculeata</taxon>
        <taxon>Apoidea</taxon>
        <taxon>Anthophila</taxon>
        <taxon>Apidae</taxon>
        <taxon>Melipona</taxon>
    </lineage>
</organism>
<feature type="region of interest" description="Disordered" evidence="1">
    <location>
        <begin position="1"/>
        <end position="23"/>
    </location>
</feature>
<evidence type="ECO:0000313" key="3">
    <source>
        <dbReference type="Proteomes" id="UP001177670"/>
    </source>
</evidence>
<name>A0AA40FYA6_9HYME</name>
<protein>
    <submittedName>
        <fullName evidence="2">Uncharacterized protein</fullName>
    </submittedName>
</protein>
<proteinExistence type="predicted"/>